<gene>
    <name evidence="7" type="ORF">HK097_007295</name>
</gene>
<keyword evidence="8" id="KW-1185">Reference proteome</keyword>
<dbReference type="CDD" id="cd00082">
    <property type="entry name" value="HisKA"/>
    <property type="match status" value="1"/>
</dbReference>
<dbReference type="EMBL" id="JADGJD010000369">
    <property type="protein sequence ID" value="KAJ3051666.1"/>
    <property type="molecule type" value="Genomic_DNA"/>
</dbReference>
<dbReference type="InterPro" id="IPR036097">
    <property type="entry name" value="HisK_dim/P_sf"/>
</dbReference>
<dbReference type="InterPro" id="IPR036890">
    <property type="entry name" value="HATPase_C_sf"/>
</dbReference>
<accession>A0AAD5SE03</accession>
<dbReference type="GO" id="GO:0009927">
    <property type="term" value="F:histidine phosphotransfer kinase activity"/>
    <property type="evidence" value="ECO:0007669"/>
    <property type="project" value="TreeGrafter"/>
</dbReference>
<feature type="domain" description="Histidine kinase" evidence="6">
    <location>
        <begin position="11"/>
        <end position="222"/>
    </location>
</feature>
<dbReference type="PANTHER" id="PTHR43047:SF72">
    <property type="entry name" value="OSMOSENSING HISTIDINE PROTEIN KINASE SLN1"/>
    <property type="match status" value="1"/>
</dbReference>
<sequence length="287" mass="31306">MEVVREEQGFSVSRKLRTPLHDILSTLELLFEDPALSPSHRGMLHVVQASGKSLHNIINGLLDFHKWEVGIRVSTKVVDVGNLAQDVMDAFSLDVPDRVKLTMHVEVNGVLQMDGSLLCQILMNLVENSVKVLLRRDRRPEHSRNRRCHAMDGHRHRDRDERGIPGEGLYVPFSKEDSFTHALVGIGLSITRKLVMALGGTIDVQSEQGVGTAVTATLPLLSAGGLPRYNNVVGYYVAEADGSDPDADTFLMSVRAAIRGLNVGTSGKVALELHNGPVSLPETPAGE</sequence>
<keyword evidence="4" id="KW-0808">Transferase</keyword>
<dbReference type="SUPFAM" id="SSF55874">
    <property type="entry name" value="ATPase domain of HSP90 chaperone/DNA topoisomerase II/histidine kinase"/>
    <property type="match status" value="1"/>
</dbReference>
<dbReference type="PRINTS" id="PR00344">
    <property type="entry name" value="BCTRLSENSOR"/>
</dbReference>
<dbReference type="Pfam" id="PF02518">
    <property type="entry name" value="HATPase_c"/>
    <property type="match status" value="1"/>
</dbReference>
<proteinExistence type="predicted"/>
<comment type="caution">
    <text evidence="7">The sequence shown here is derived from an EMBL/GenBank/DDBJ whole genome shotgun (WGS) entry which is preliminary data.</text>
</comment>
<evidence type="ECO:0000256" key="5">
    <source>
        <dbReference type="ARBA" id="ARBA00022777"/>
    </source>
</evidence>
<dbReference type="SMART" id="SM00388">
    <property type="entry name" value="HisKA"/>
    <property type="match status" value="1"/>
</dbReference>
<dbReference type="Proteomes" id="UP001212841">
    <property type="component" value="Unassembled WGS sequence"/>
</dbReference>
<dbReference type="SUPFAM" id="SSF47384">
    <property type="entry name" value="Homodimeric domain of signal transducing histidine kinase"/>
    <property type="match status" value="1"/>
</dbReference>
<name>A0AAD5SE03_9FUNG</name>
<evidence type="ECO:0000256" key="1">
    <source>
        <dbReference type="ARBA" id="ARBA00000085"/>
    </source>
</evidence>
<evidence type="ECO:0000313" key="8">
    <source>
        <dbReference type="Proteomes" id="UP001212841"/>
    </source>
</evidence>
<dbReference type="GO" id="GO:0000155">
    <property type="term" value="F:phosphorelay sensor kinase activity"/>
    <property type="evidence" value="ECO:0007669"/>
    <property type="project" value="InterPro"/>
</dbReference>
<evidence type="ECO:0000256" key="4">
    <source>
        <dbReference type="ARBA" id="ARBA00022679"/>
    </source>
</evidence>
<dbReference type="InterPro" id="IPR005467">
    <property type="entry name" value="His_kinase_dom"/>
</dbReference>
<protein>
    <recommendedName>
        <fullName evidence="2">histidine kinase</fullName>
        <ecNumber evidence="2">2.7.13.3</ecNumber>
    </recommendedName>
</protein>
<dbReference type="PROSITE" id="PS50109">
    <property type="entry name" value="HIS_KIN"/>
    <property type="match status" value="1"/>
</dbReference>
<dbReference type="InterPro" id="IPR004358">
    <property type="entry name" value="Sig_transdc_His_kin-like_C"/>
</dbReference>
<organism evidence="7 8">
    <name type="scientific">Rhizophlyctis rosea</name>
    <dbReference type="NCBI Taxonomy" id="64517"/>
    <lineage>
        <taxon>Eukaryota</taxon>
        <taxon>Fungi</taxon>
        <taxon>Fungi incertae sedis</taxon>
        <taxon>Chytridiomycota</taxon>
        <taxon>Chytridiomycota incertae sedis</taxon>
        <taxon>Chytridiomycetes</taxon>
        <taxon>Rhizophlyctidales</taxon>
        <taxon>Rhizophlyctidaceae</taxon>
        <taxon>Rhizophlyctis</taxon>
    </lineage>
</organism>
<comment type="catalytic activity">
    <reaction evidence="1">
        <text>ATP + protein L-histidine = ADP + protein N-phospho-L-histidine.</text>
        <dbReference type="EC" id="2.7.13.3"/>
    </reaction>
</comment>
<evidence type="ECO:0000256" key="2">
    <source>
        <dbReference type="ARBA" id="ARBA00012438"/>
    </source>
</evidence>
<dbReference type="EC" id="2.7.13.3" evidence="2"/>
<evidence type="ECO:0000313" key="7">
    <source>
        <dbReference type="EMBL" id="KAJ3051666.1"/>
    </source>
</evidence>
<reference evidence="7" key="1">
    <citation type="submission" date="2020-05" db="EMBL/GenBank/DDBJ databases">
        <title>Phylogenomic resolution of chytrid fungi.</title>
        <authorList>
            <person name="Stajich J.E."/>
            <person name="Amses K."/>
            <person name="Simmons R."/>
            <person name="Seto K."/>
            <person name="Myers J."/>
            <person name="Bonds A."/>
            <person name="Quandt C.A."/>
            <person name="Barry K."/>
            <person name="Liu P."/>
            <person name="Grigoriev I."/>
            <person name="Longcore J.E."/>
            <person name="James T.Y."/>
        </authorList>
    </citation>
    <scope>NUCLEOTIDE SEQUENCE</scope>
    <source>
        <strain evidence="7">JEL0318</strain>
    </source>
</reference>
<dbReference type="InterPro" id="IPR003594">
    <property type="entry name" value="HATPase_dom"/>
</dbReference>
<keyword evidence="3" id="KW-0597">Phosphoprotein</keyword>
<dbReference type="Pfam" id="PF00512">
    <property type="entry name" value="HisKA"/>
    <property type="match status" value="1"/>
</dbReference>
<keyword evidence="5" id="KW-0418">Kinase</keyword>
<evidence type="ECO:0000259" key="6">
    <source>
        <dbReference type="PROSITE" id="PS50109"/>
    </source>
</evidence>
<dbReference type="GO" id="GO:0005886">
    <property type="term" value="C:plasma membrane"/>
    <property type="evidence" value="ECO:0007669"/>
    <property type="project" value="TreeGrafter"/>
</dbReference>
<dbReference type="PANTHER" id="PTHR43047">
    <property type="entry name" value="TWO-COMPONENT HISTIDINE PROTEIN KINASE"/>
    <property type="match status" value="1"/>
</dbReference>
<dbReference type="AlphaFoldDB" id="A0AAD5SE03"/>
<evidence type="ECO:0000256" key="3">
    <source>
        <dbReference type="ARBA" id="ARBA00022553"/>
    </source>
</evidence>
<dbReference type="Gene3D" id="3.30.565.10">
    <property type="entry name" value="Histidine kinase-like ATPase, C-terminal domain"/>
    <property type="match status" value="1"/>
</dbReference>
<dbReference type="InterPro" id="IPR003661">
    <property type="entry name" value="HisK_dim/P_dom"/>
</dbReference>
<dbReference type="Gene3D" id="1.10.287.130">
    <property type="match status" value="1"/>
</dbReference>